<dbReference type="PROSITE" id="PS51257">
    <property type="entry name" value="PROKAR_LIPOPROTEIN"/>
    <property type="match status" value="1"/>
</dbReference>
<reference evidence="1 2" key="1">
    <citation type="submission" date="2019-03" db="EMBL/GenBank/DDBJ databases">
        <title>Genomic Encyclopedia of Type Strains, Phase IV (KMG-IV): sequencing the most valuable type-strain genomes for metagenomic binning, comparative biology and taxonomic classification.</title>
        <authorList>
            <person name="Goeker M."/>
        </authorList>
    </citation>
    <scope>NUCLEOTIDE SEQUENCE [LARGE SCALE GENOMIC DNA]</scope>
    <source>
        <strain evidence="1 2">DSM 44496</strain>
    </source>
</reference>
<gene>
    <name evidence="1" type="ORF">DFR75_106124</name>
</gene>
<dbReference type="AlphaFoldDB" id="A0A4R6P3I5"/>
<proteinExistence type="predicted"/>
<evidence type="ECO:0000313" key="2">
    <source>
        <dbReference type="Proteomes" id="UP000295087"/>
    </source>
</evidence>
<protein>
    <submittedName>
        <fullName evidence="1">Uncharacterized protein</fullName>
    </submittedName>
</protein>
<accession>A0A4R6P3I5</accession>
<keyword evidence="2" id="KW-1185">Reference proteome</keyword>
<dbReference type="RefSeq" id="WP_067494764.1">
    <property type="nucleotide sequence ID" value="NZ_SNXK01000006.1"/>
</dbReference>
<comment type="caution">
    <text evidence="1">The sequence shown here is derived from an EMBL/GenBank/DDBJ whole genome shotgun (WGS) entry which is preliminary data.</text>
</comment>
<sequence length="105" mass="11497">MKRGFQTTAQVVASCCECGREFGPIEGPACLFASIDEAMDFFIDGADGFELYGDRLFCEDCLKVATCYNPGHDWRIGMSSTEGIGAHHITRQCEQCGLFISEVLA</sequence>
<name>A0A4R6P3I5_NOCIG</name>
<organism evidence="1 2">
    <name type="scientific">Nocardia ignorata</name>
    <dbReference type="NCBI Taxonomy" id="145285"/>
    <lineage>
        <taxon>Bacteria</taxon>
        <taxon>Bacillati</taxon>
        <taxon>Actinomycetota</taxon>
        <taxon>Actinomycetes</taxon>
        <taxon>Mycobacteriales</taxon>
        <taxon>Nocardiaceae</taxon>
        <taxon>Nocardia</taxon>
    </lineage>
</organism>
<dbReference type="Proteomes" id="UP000295087">
    <property type="component" value="Unassembled WGS sequence"/>
</dbReference>
<evidence type="ECO:0000313" key="1">
    <source>
        <dbReference type="EMBL" id="TDP32334.1"/>
    </source>
</evidence>
<dbReference type="EMBL" id="SNXK01000006">
    <property type="protein sequence ID" value="TDP32334.1"/>
    <property type="molecule type" value="Genomic_DNA"/>
</dbReference>